<dbReference type="OrthoDB" id="5817230at2759"/>
<protein>
    <submittedName>
        <fullName evidence="5">Uncharacterized protein</fullName>
    </submittedName>
</protein>
<organism evidence="5 6">
    <name type="scientific">Falco tinnunculus</name>
    <name type="common">Common kestrel</name>
    <dbReference type="NCBI Taxonomy" id="100819"/>
    <lineage>
        <taxon>Eukaryota</taxon>
        <taxon>Metazoa</taxon>
        <taxon>Chordata</taxon>
        <taxon>Craniata</taxon>
        <taxon>Vertebrata</taxon>
        <taxon>Euteleostomi</taxon>
        <taxon>Archelosauria</taxon>
        <taxon>Archosauria</taxon>
        <taxon>Dinosauria</taxon>
        <taxon>Saurischia</taxon>
        <taxon>Theropoda</taxon>
        <taxon>Coelurosauria</taxon>
        <taxon>Aves</taxon>
        <taxon>Neognathae</taxon>
        <taxon>Neoaves</taxon>
        <taxon>Telluraves</taxon>
        <taxon>Australaves</taxon>
        <taxon>Falconiformes</taxon>
        <taxon>Falconidae</taxon>
        <taxon>Falco</taxon>
    </lineage>
</organism>
<dbReference type="AlphaFoldDB" id="A0A8C4XVI7"/>
<keyword evidence="3" id="KW-0342">GTP-binding</keyword>
<keyword evidence="6" id="KW-1185">Reference proteome</keyword>
<evidence type="ECO:0000256" key="3">
    <source>
        <dbReference type="ARBA" id="ARBA00023134"/>
    </source>
</evidence>
<dbReference type="InterPro" id="IPR027417">
    <property type="entry name" value="P-loop_NTPase"/>
</dbReference>
<dbReference type="GO" id="GO:0046872">
    <property type="term" value="F:metal ion binding"/>
    <property type="evidence" value="ECO:0007669"/>
    <property type="project" value="UniProtKB-KW"/>
</dbReference>
<reference evidence="5" key="1">
    <citation type="submission" date="2025-08" db="UniProtKB">
        <authorList>
            <consortium name="Ensembl"/>
        </authorList>
    </citation>
    <scope>IDENTIFICATION</scope>
</reference>
<evidence type="ECO:0000313" key="5">
    <source>
        <dbReference type="Ensembl" id="ENSFTIP00000025103.1"/>
    </source>
</evidence>
<dbReference type="FunFam" id="3.40.50.300:FF:000692">
    <property type="entry name" value="Guanine nucleotide-binding protein subunit alpha"/>
    <property type="match status" value="1"/>
</dbReference>
<keyword evidence="1" id="KW-0479">Metal-binding</keyword>
<dbReference type="GO" id="GO:0007165">
    <property type="term" value="P:signal transduction"/>
    <property type="evidence" value="ECO:0007669"/>
    <property type="project" value="UniProtKB-KW"/>
</dbReference>
<name>A0A8C4XVI7_FALTI</name>
<dbReference type="GO" id="GO:0005525">
    <property type="term" value="F:GTP binding"/>
    <property type="evidence" value="ECO:0007669"/>
    <property type="project" value="UniProtKB-KW"/>
</dbReference>
<dbReference type="Gene3D" id="3.40.50.300">
    <property type="entry name" value="P-loop containing nucleotide triphosphate hydrolases"/>
    <property type="match status" value="1"/>
</dbReference>
<evidence type="ECO:0000313" key="6">
    <source>
        <dbReference type="Proteomes" id="UP000694562"/>
    </source>
</evidence>
<evidence type="ECO:0000256" key="4">
    <source>
        <dbReference type="ARBA" id="ARBA00023224"/>
    </source>
</evidence>
<evidence type="ECO:0000256" key="2">
    <source>
        <dbReference type="ARBA" id="ARBA00022741"/>
    </source>
</evidence>
<keyword evidence="4" id="KW-0807">Transducer</keyword>
<reference evidence="5" key="2">
    <citation type="submission" date="2025-09" db="UniProtKB">
        <authorList>
            <consortium name="Ensembl"/>
        </authorList>
    </citation>
    <scope>IDENTIFICATION</scope>
</reference>
<dbReference type="SUPFAM" id="SSF52540">
    <property type="entry name" value="P-loop containing nucleoside triphosphate hydrolases"/>
    <property type="match status" value="1"/>
</dbReference>
<dbReference type="Proteomes" id="UP000694562">
    <property type="component" value="Unplaced"/>
</dbReference>
<proteinExistence type="predicted"/>
<accession>A0A8C4XVI7</accession>
<evidence type="ECO:0000256" key="1">
    <source>
        <dbReference type="ARBA" id="ARBA00022723"/>
    </source>
</evidence>
<keyword evidence="2" id="KW-0547">Nucleotide-binding</keyword>
<dbReference type="Ensembl" id="ENSFTIT00000026159.1">
    <property type="protein sequence ID" value="ENSFTIP00000025103.1"/>
    <property type="gene ID" value="ENSFTIG00000015987.1"/>
</dbReference>
<sequence>LAYVKAAKEFILKLYWDQNPDEKVICSHFTCATDTENTHFIFTAIKDTILQSNLKKSNLI</sequence>